<keyword evidence="3" id="KW-0808">Transferase</keyword>
<feature type="domain" description="Thioredoxin-like fold" evidence="2">
    <location>
        <begin position="39"/>
        <end position="210"/>
    </location>
</feature>
<dbReference type="InterPro" id="IPR036249">
    <property type="entry name" value="Thioredoxin-like_sf"/>
</dbReference>
<dbReference type="EC" id="2.7.11.1" evidence="3"/>
<dbReference type="EMBL" id="LR134355">
    <property type="protein sequence ID" value="VEG47509.1"/>
    <property type="molecule type" value="Genomic_DNA"/>
</dbReference>
<evidence type="ECO:0000313" key="3">
    <source>
        <dbReference type="EMBL" id="VEG47509.1"/>
    </source>
</evidence>
<keyword evidence="3" id="KW-0413">Isomerase</keyword>
<feature type="signal peptide" evidence="1">
    <location>
        <begin position="1"/>
        <end position="30"/>
    </location>
</feature>
<evidence type="ECO:0000313" key="4">
    <source>
        <dbReference type="Proteomes" id="UP000282551"/>
    </source>
</evidence>
<keyword evidence="1" id="KW-0732">Signal</keyword>
<keyword evidence="4" id="KW-1185">Reference proteome</keyword>
<dbReference type="AlphaFoldDB" id="A0A3S5EIA9"/>
<dbReference type="Gene3D" id="3.40.30.10">
    <property type="entry name" value="Glutaredoxin"/>
    <property type="match status" value="1"/>
</dbReference>
<evidence type="ECO:0000256" key="1">
    <source>
        <dbReference type="SAM" id="SignalP"/>
    </source>
</evidence>
<gene>
    <name evidence="3" type="primary">pknE_1</name>
    <name evidence="3" type="ORF">NCTC10485_01790</name>
</gene>
<feature type="chain" id="PRO_5018707910" evidence="1">
    <location>
        <begin position="31"/>
        <end position="217"/>
    </location>
</feature>
<reference evidence="3 4" key="1">
    <citation type="submission" date="2018-12" db="EMBL/GenBank/DDBJ databases">
        <authorList>
            <consortium name="Pathogen Informatics"/>
        </authorList>
    </citation>
    <scope>NUCLEOTIDE SEQUENCE [LARGE SCALE GENOMIC DNA]</scope>
    <source>
        <strain evidence="3 4">NCTC10485</strain>
    </source>
</reference>
<organism evidence="3 4">
    <name type="scientific">Mycolicibacterium chitae</name>
    <name type="common">Mycobacterium chitae</name>
    <dbReference type="NCBI Taxonomy" id="1792"/>
    <lineage>
        <taxon>Bacteria</taxon>
        <taxon>Bacillati</taxon>
        <taxon>Actinomycetota</taxon>
        <taxon>Actinomycetes</taxon>
        <taxon>Mycobacteriales</taxon>
        <taxon>Mycobacteriaceae</taxon>
        <taxon>Mycolicibacterium</taxon>
    </lineage>
</organism>
<dbReference type="SUPFAM" id="SSF52833">
    <property type="entry name" value="Thioredoxin-like"/>
    <property type="match status" value="1"/>
</dbReference>
<dbReference type="InterPro" id="IPR012336">
    <property type="entry name" value="Thioredoxin-like_fold"/>
</dbReference>
<evidence type="ECO:0000259" key="2">
    <source>
        <dbReference type="Pfam" id="PF13462"/>
    </source>
</evidence>
<dbReference type="Proteomes" id="UP000282551">
    <property type="component" value="Chromosome"/>
</dbReference>
<dbReference type="GO" id="GO:0004674">
    <property type="term" value="F:protein serine/threonine kinase activity"/>
    <property type="evidence" value="ECO:0007669"/>
    <property type="project" value="UniProtKB-EC"/>
</dbReference>
<proteinExistence type="predicted"/>
<sequence length="217" mass="22986">MKHPLGPVGAVVALVVALLLGSPAAGLAHAAPAAPAGDAISIGDPAAPGQIDLYLDPLCFYSGKMIQEQGQAIGERIEAGALHVNLRFVDFLDKYSASGNYDYRAIYSAYVVAAQSQSSDVTWRFIQRVFAADQQPRRNGPSDLTNEQLAALANEAGAPPLAQELIKWGFPLGYDPRTIAANNLVLLRQLPESGVPRVVIDGQAVDGQSDWLAQLPS</sequence>
<protein>
    <submittedName>
        <fullName evidence="3">Protein-disulfide isomerase</fullName>
        <ecNumber evidence="3">2.7.11.1</ecNumber>
    </submittedName>
</protein>
<name>A0A3S5EIA9_MYCCI</name>
<dbReference type="GO" id="GO:0016853">
    <property type="term" value="F:isomerase activity"/>
    <property type="evidence" value="ECO:0007669"/>
    <property type="project" value="UniProtKB-KW"/>
</dbReference>
<accession>A0A3S5EIA9</accession>
<dbReference type="Pfam" id="PF13462">
    <property type="entry name" value="Thioredoxin_4"/>
    <property type="match status" value="1"/>
</dbReference>